<keyword evidence="2" id="KW-1185">Reference proteome</keyword>
<evidence type="ECO:0000313" key="1">
    <source>
        <dbReference type="EMBL" id="CAH1777567.1"/>
    </source>
</evidence>
<accession>A0A8S4N941</accession>
<organism evidence="1 2">
    <name type="scientific">Owenia fusiformis</name>
    <name type="common">Polychaete worm</name>
    <dbReference type="NCBI Taxonomy" id="6347"/>
    <lineage>
        <taxon>Eukaryota</taxon>
        <taxon>Metazoa</taxon>
        <taxon>Spiralia</taxon>
        <taxon>Lophotrochozoa</taxon>
        <taxon>Annelida</taxon>
        <taxon>Polychaeta</taxon>
        <taxon>Sedentaria</taxon>
        <taxon>Canalipalpata</taxon>
        <taxon>Sabellida</taxon>
        <taxon>Oweniida</taxon>
        <taxon>Oweniidae</taxon>
        <taxon>Owenia</taxon>
    </lineage>
</organism>
<dbReference type="Proteomes" id="UP000749559">
    <property type="component" value="Unassembled WGS sequence"/>
</dbReference>
<dbReference type="EMBL" id="CAIIXF020000002">
    <property type="protein sequence ID" value="CAH1777567.1"/>
    <property type="molecule type" value="Genomic_DNA"/>
</dbReference>
<reference evidence="1" key="1">
    <citation type="submission" date="2022-03" db="EMBL/GenBank/DDBJ databases">
        <authorList>
            <person name="Martin C."/>
        </authorList>
    </citation>
    <scope>NUCLEOTIDE SEQUENCE</scope>
</reference>
<dbReference type="OrthoDB" id="6328115at2759"/>
<sequence>IQICQGCGTNDDCTTSSNGVICVKKENVGFCNECLEDSDCTTNDKPKCNTETNQCQECLTNADCVVPELSMCVPDSSNMHKCQQCGNNTHCTNPDLPLCMLHQGIMKCHECVSNNDCNEKGKPFCKPHESTGIMVCGDPHVRQTIKGVANGYKFCYNFWGEPGETYLFLKQQNLEIQSTFIEASTTQGGNKNIAMFVGDFLLRQGSSLIYINTDHVLIKDRGKENKYKWDEAYIMLSIGYVHISGNHINIMMNDDHLVIAVMRAERKKHKGSYLNFGISETSALDDDAGGIMGSIGRHASLKRARHATTGIVKWLDLEIEVERISHKCWHVTRESQPIFIKKLDIFKVVNENESGRINKDP</sequence>
<protein>
    <submittedName>
        <fullName evidence="1">Uncharacterized protein</fullName>
    </submittedName>
</protein>
<gene>
    <name evidence="1" type="ORF">OFUS_LOCUS4592</name>
</gene>
<feature type="non-terminal residue" evidence="1">
    <location>
        <position position="361"/>
    </location>
</feature>
<evidence type="ECO:0000313" key="2">
    <source>
        <dbReference type="Proteomes" id="UP000749559"/>
    </source>
</evidence>
<dbReference type="AlphaFoldDB" id="A0A8S4N941"/>
<name>A0A8S4N941_OWEFU</name>
<proteinExistence type="predicted"/>
<comment type="caution">
    <text evidence="1">The sequence shown here is derived from an EMBL/GenBank/DDBJ whole genome shotgun (WGS) entry which is preliminary data.</text>
</comment>